<dbReference type="InterPro" id="IPR005122">
    <property type="entry name" value="Uracil-DNA_glycosylase-like"/>
</dbReference>
<keyword evidence="5" id="KW-0408">Iron</keyword>
<evidence type="ECO:0000313" key="11">
    <source>
        <dbReference type="EMBL" id="BAU48265.1"/>
    </source>
</evidence>
<accession>A0A1B4V4E9</accession>
<evidence type="ECO:0000313" key="12">
    <source>
        <dbReference type="Proteomes" id="UP000218899"/>
    </source>
</evidence>
<dbReference type="CDD" id="cd10031">
    <property type="entry name" value="UDG-F5_TTUDGB_like"/>
    <property type="match status" value="1"/>
</dbReference>
<dbReference type="AlphaFoldDB" id="A0A1B4V4E9"/>
<name>A0A1B4V4E9_9GAMM</name>
<dbReference type="InterPro" id="IPR036895">
    <property type="entry name" value="Uracil-DNA_glycosylase-like_sf"/>
</dbReference>
<evidence type="ECO:0000256" key="2">
    <source>
        <dbReference type="ARBA" id="ARBA00022723"/>
    </source>
</evidence>
<sequence length="214" mass="23496">MTRHSVFDPGCRACPRLARHLAAVRREHPEYHAAPVPPFGDRNARLVVVGLAPGMHGANRTGRPFTGDHAGILLYETLHRFGFASRPEALHARDGLRLRNCRITNAVKCLPPGNKPLPDEVTRCNGYLKAELLALRPGSVLLALGLVAHAAVLKAYALRVKDYRFAHGAEHRLPGGIALLDSYHCSRYNTQTGRLTAAMFRRVVRRAGALVARP</sequence>
<dbReference type="Pfam" id="PF03167">
    <property type="entry name" value="UDG"/>
    <property type="match status" value="1"/>
</dbReference>
<evidence type="ECO:0000259" key="10">
    <source>
        <dbReference type="SMART" id="SM00986"/>
    </source>
</evidence>
<gene>
    <name evidence="11" type="ORF">SVA_1708</name>
</gene>
<dbReference type="InterPro" id="IPR044147">
    <property type="entry name" value="UdgB-like"/>
</dbReference>
<reference evidence="11 12" key="1">
    <citation type="submission" date="2015-08" db="EMBL/GenBank/DDBJ databases">
        <title>Complete genome sequence of Sulfurifustis variabilis.</title>
        <authorList>
            <person name="Miura A."/>
            <person name="Kojima H."/>
            <person name="Fukui M."/>
        </authorList>
    </citation>
    <scope>NUCLEOTIDE SEQUENCE [LARGE SCALE GENOMIC DNA]</scope>
    <source>
        <strain evidence="12">skN76</strain>
    </source>
</reference>
<dbReference type="OrthoDB" id="5290748at2"/>
<protein>
    <recommendedName>
        <fullName evidence="9">Type-5 uracil-DNA glycosylase</fullName>
    </recommendedName>
</protein>
<dbReference type="SUPFAM" id="SSF52141">
    <property type="entry name" value="Uracil-DNA glycosylase-like"/>
    <property type="match status" value="1"/>
</dbReference>
<comment type="similarity">
    <text evidence="8">Belongs to the uracil-DNA glycosylase (UDG) superfamily. Type 5 (UDGb) family.</text>
</comment>
<evidence type="ECO:0000256" key="9">
    <source>
        <dbReference type="ARBA" id="ARBA00023887"/>
    </source>
</evidence>
<dbReference type="GO" id="GO:0004844">
    <property type="term" value="F:uracil DNA N-glycosylase activity"/>
    <property type="evidence" value="ECO:0007669"/>
    <property type="project" value="InterPro"/>
</dbReference>
<dbReference type="SMART" id="SM00987">
    <property type="entry name" value="UreE_C"/>
    <property type="match status" value="1"/>
</dbReference>
<dbReference type="InterPro" id="IPR051536">
    <property type="entry name" value="UDG_Type-4/5"/>
</dbReference>
<keyword evidence="6" id="KW-0411">Iron-sulfur</keyword>
<evidence type="ECO:0000256" key="3">
    <source>
        <dbReference type="ARBA" id="ARBA00022763"/>
    </source>
</evidence>
<evidence type="ECO:0000256" key="4">
    <source>
        <dbReference type="ARBA" id="ARBA00022801"/>
    </source>
</evidence>
<keyword evidence="3" id="KW-0227">DNA damage</keyword>
<dbReference type="SMART" id="SM00986">
    <property type="entry name" value="UDG"/>
    <property type="match status" value="1"/>
</dbReference>
<evidence type="ECO:0000256" key="1">
    <source>
        <dbReference type="ARBA" id="ARBA00022485"/>
    </source>
</evidence>
<keyword evidence="2" id="KW-0479">Metal-binding</keyword>
<keyword evidence="12" id="KW-1185">Reference proteome</keyword>
<evidence type="ECO:0000256" key="7">
    <source>
        <dbReference type="ARBA" id="ARBA00023204"/>
    </source>
</evidence>
<dbReference type="PANTHER" id="PTHR33693">
    <property type="entry name" value="TYPE-5 URACIL-DNA GLYCOSYLASE"/>
    <property type="match status" value="1"/>
</dbReference>
<dbReference type="EMBL" id="AP014936">
    <property type="protein sequence ID" value="BAU48265.1"/>
    <property type="molecule type" value="Genomic_DNA"/>
</dbReference>
<dbReference type="GO" id="GO:0033958">
    <property type="term" value="F:DNA-deoxyinosine glycosylase activity"/>
    <property type="evidence" value="ECO:0007669"/>
    <property type="project" value="InterPro"/>
</dbReference>
<dbReference type="GO" id="GO:0046872">
    <property type="term" value="F:metal ion binding"/>
    <property type="evidence" value="ECO:0007669"/>
    <property type="project" value="UniProtKB-KW"/>
</dbReference>
<dbReference type="Gene3D" id="3.40.470.10">
    <property type="entry name" value="Uracil-DNA glycosylase-like domain"/>
    <property type="match status" value="1"/>
</dbReference>
<dbReference type="KEGG" id="sva:SVA_1708"/>
<keyword evidence="4" id="KW-0378">Hydrolase</keyword>
<dbReference type="GO" id="GO:0051539">
    <property type="term" value="F:4 iron, 4 sulfur cluster binding"/>
    <property type="evidence" value="ECO:0007669"/>
    <property type="project" value="UniProtKB-KW"/>
</dbReference>
<evidence type="ECO:0000256" key="6">
    <source>
        <dbReference type="ARBA" id="ARBA00023014"/>
    </source>
</evidence>
<evidence type="ECO:0000256" key="5">
    <source>
        <dbReference type="ARBA" id="ARBA00023004"/>
    </source>
</evidence>
<evidence type="ECO:0000256" key="8">
    <source>
        <dbReference type="ARBA" id="ARBA00023779"/>
    </source>
</evidence>
<feature type="domain" description="Uracil-DNA glycosylase-like" evidence="10">
    <location>
        <begin position="37"/>
        <end position="204"/>
    </location>
</feature>
<keyword evidence="1" id="KW-0004">4Fe-4S</keyword>
<proteinExistence type="inferred from homology"/>
<organism evidence="11 12">
    <name type="scientific">Sulfurifustis variabilis</name>
    <dbReference type="NCBI Taxonomy" id="1675686"/>
    <lineage>
        <taxon>Bacteria</taxon>
        <taxon>Pseudomonadati</taxon>
        <taxon>Pseudomonadota</taxon>
        <taxon>Gammaproteobacteria</taxon>
        <taxon>Acidiferrobacterales</taxon>
        <taxon>Acidiferrobacteraceae</taxon>
        <taxon>Sulfurifustis</taxon>
    </lineage>
</organism>
<dbReference type="GO" id="GO:0006284">
    <property type="term" value="P:base-excision repair"/>
    <property type="evidence" value="ECO:0007669"/>
    <property type="project" value="InterPro"/>
</dbReference>
<dbReference type="RefSeq" id="WP_096460797.1">
    <property type="nucleotide sequence ID" value="NZ_AP014936.1"/>
</dbReference>
<keyword evidence="7" id="KW-0234">DNA repair</keyword>
<dbReference type="PANTHER" id="PTHR33693:SF3">
    <property type="entry name" value="TYPE-5 URACIL-DNA GLYCOSYLASE"/>
    <property type="match status" value="1"/>
</dbReference>
<dbReference type="Proteomes" id="UP000218899">
    <property type="component" value="Chromosome"/>
</dbReference>